<gene>
    <name evidence="7" type="ORF">KKR89_09020</name>
</gene>
<organism evidence="7 8">
    <name type="scientific">Cellulomonas dongxiuzhuiae</name>
    <dbReference type="NCBI Taxonomy" id="2819979"/>
    <lineage>
        <taxon>Bacteria</taxon>
        <taxon>Bacillati</taxon>
        <taxon>Actinomycetota</taxon>
        <taxon>Actinomycetes</taxon>
        <taxon>Micrococcales</taxon>
        <taxon>Cellulomonadaceae</taxon>
        <taxon>Cellulomonas</taxon>
    </lineage>
</organism>
<keyword evidence="5 6" id="KW-0472">Membrane</keyword>
<reference evidence="7 8" key="1">
    <citation type="submission" date="2021-05" db="EMBL/GenBank/DDBJ databases">
        <title>Novel species in genus Cellulomonas.</title>
        <authorList>
            <person name="Zhang G."/>
        </authorList>
    </citation>
    <scope>NUCLEOTIDE SEQUENCE [LARGE SCALE GENOMIC DNA]</scope>
    <source>
        <strain evidence="8">zg-ZUI157</strain>
    </source>
</reference>
<evidence type="ECO:0000256" key="3">
    <source>
        <dbReference type="ARBA" id="ARBA00022692"/>
    </source>
</evidence>
<dbReference type="EMBL" id="CP076023">
    <property type="protein sequence ID" value="QWC14542.1"/>
    <property type="molecule type" value="Genomic_DNA"/>
</dbReference>
<dbReference type="InterPro" id="IPR012902">
    <property type="entry name" value="N_methyl_site"/>
</dbReference>
<evidence type="ECO:0000256" key="5">
    <source>
        <dbReference type="ARBA" id="ARBA00023136"/>
    </source>
</evidence>
<dbReference type="SUPFAM" id="SSF54523">
    <property type="entry name" value="Pili subunits"/>
    <property type="match status" value="1"/>
</dbReference>
<evidence type="ECO:0000256" key="2">
    <source>
        <dbReference type="ARBA" id="ARBA00022481"/>
    </source>
</evidence>
<dbReference type="PANTHER" id="PTHR30093">
    <property type="entry name" value="GENERAL SECRETION PATHWAY PROTEIN G"/>
    <property type="match status" value="1"/>
</dbReference>
<accession>A0ABX8GFP3</accession>
<evidence type="ECO:0000313" key="8">
    <source>
        <dbReference type="Proteomes" id="UP000679335"/>
    </source>
</evidence>
<sequence length="146" mass="14848">MMARLRKAQDEQDQGFTLIELLVVIIIIGILSAIAIPVFLNQRERAVATAARADVSVLAKEISTAIIDNSTALPAVAIATGSYTVTPAGGTARVVGPVSNAGFTAPTIPTTATTSDWCVQLTVAGAGAITAVSYDSQTGAKDAACS</sequence>
<proteinExistence type="predicted"/>
<keyword evidence="4 6" id="KW-1133">Transmembrane helix</keyword>
<dbReference type="PROSITE" id="PS00409">
    <property type="entry name" value="PROKAR_NTER_METHYL"/>
    <property type="match status" value="1"/>
</dbReference>
<keyword evidence="3 6" id="KW-0812">Transmembrane</keyword>
<dbReference type="InterPro" id="IPR000983">
    <property type="entry name" value="Bac_GSPG_pilin"/>
</dbReference>
<evidence type="ECO:0000313" key="7">
    <source>
        <dbReference type="EMBL" id="QWC14542.1"/>
    </source>
</evidence>
<protein>
    <submittedName>
        <fullName evidence="7">Prepilin-type N-terminal cleavage/methylation domain-containing protein</fullName>
    </submittedName>
</protein>
<dbReference type="Proteomes" id="UP000679335">
    <property type="component" value="Chromosome"/>
</dbReference>
<keyword evidence="8" id="KW-1185">Reference proteome</keyword>
<dbReference type="Gene3D" id="3.30.700.10">
    <property type="entry name" value="Glycoprotein, Type 4 Pilin"/>
    <property type="match status" value="1"/>
</dbReference>
<evidence type="ECO:0000256" key="1">
    <source>
        <dbReference type="ARBA" id="ARBA00004167"/>
    </source>
</evidence>
<evidence type="ECO:0000256" key="4">
    <source>
        <dbReference type="ARBA" id="ARBA00022989"/>
    </source>
</evidence>
<comment type="subcellular location">
    <subcellularLocation>
        <location evidence="1">Membrane</location>
        <topology evidence="1">Single-pass membrane protein</topology>
    </subcellularLocation>
</comment>
<dbReference type="PANTHER" id="PTHR30093:SF44">
    <property type="entry name" value="TYPE II SECRETION SYSTEM CORE PROTEIN G"/>
    <property type="match status" value="1"/>
</dbReference>
<feature type="transmembrane region" description="Helical" evidence="6">
    <location>
        <begin position="21"/>
        <end position="40"/>
    </location>
</feature>
<name>A0ABX8GFP3_9CELL</name>
<dbReference type="InterPro" id="IPR045584">
    <property type="entry name" value="Pilin-like"/>
</dbReference>
<keyword evidence="2" id="KW-0488">Methylation</keyword>
<dbReference type="PRINTS" id="PR00813">
    <property type="entry name" value="BCTERIALGSPG"/>
</dbReference>
<dbReference type="NCBIfam" id="TIGR02532">
    <property type="entry name" value="IV_pilin_GFxxxE"/>
    <property type="match status" value="1"/>
</dbReference>
<evidence type="ECO:0000256" key="6">
    <source>
        <dbReference type="SAM" id="Phobius"/>
    </source>
</evidence>
<dbReference type="Pfam" id="PF07963">
    <property type="entry name" value="N_methyl"/>
    <property type="match status" value="1"/>
</dbReference>